<dbReference type="OrthoDB" id="323844at2157"/>
<reference evidence="1" key="1">
    <citation type="submission" date="2019-02" db="EMBL/GenBank/DDBJ databases">
        <title>Halonotius sp. a new haloarchaeum isolated from saline soil.</title>
        <authorList>
            <person name="Duran-Viseras A."/>
            <person name="Sanchez-Porro C."/>
            <person name="Ventosa A."/>
        </authorList>
    </citation>
    <scope>NUCLEOTIDE SEQUENCE</scope>
    <source>
        <strain evidence="1">F15B</strain>
    </source>
</reference>
<name>A0A8J8P9V9_9EURY</name>
<accession>A0A8J8P9V9</accession>
<dbReference type="Pfam" id="PF11848">
    <property type="entry name" value="DUF3368"/>
    <property type="match status" value="1"/>
</dbReference>
<sequence>MWVFDATPLIYLAKTESLGHLTAVDERCVIPERVSREVIETGIDGGYPDARRIERHVENGLFEIVAVEETALFSRLQRNPNLSDADRAVLAAAADADGVAIMDEAHGRTVADTEGVTTRGTAYVVLWLVSDGAISAAAGREIIDAMLDSGWYCAPDMYAKLVGRLEELEE</sequence>
<dbReference type="Proteomes" id="UP000705823">
    <property type="component" value="Unassembled WGS sequence"/>
</dbReference>
<dbReference type="EMBL" id="RKLU01000002">
    <property type="protein sequence ID" value="TQQ82904.1"/>
    <property type="molecule type" value="Genomic_DNA"/>
</dbReference>
<dbReference type="PANTHER" id="PTHR39550">
    <property type="entry name" value="SLL0658 PROTEIN"/>
    <property type="match status" value="1"/>
</dbReference>
<gene>
    <name evidence="1" type="ORF">EGH24_05560</name>
</gene>
<dbReference type="PANTHER" id="PTHR39550:SF1">
    <property type="entry name" value="SLL0658 PROTEIN"/>
    <property type="match status" value="1"/>
</dbReference>
<proteinExistence type="predicted"/>
<evidence type="ECO:0000313" key="2">
    <source>
        <dbReference type="Proteomes" id="UP000705823"/>
    </source>
</evidence>
<evidence type="ECO:0000313" key="1">
    <source>
        <dbReference type="EMBL" id="TQQ82904.1"/>
    </source>
</evidence>
<protein>
    <submittedName>
        <fullName evidence="1">DUF3368 domain-containing protein</fullName>
    </submittedName>
</protein>
<organism evidence="1 2">
    <name type="scientific">Halonotius terrestris</name>
    <dbReference type="NCBI Taxonomy" id="2487750"/>
    <lineage>
        <taxon>Archaea</taxon>
        <taxon>Methanobacteriati</taxon>
        <taxon>Methanobacteriota</taxon>
        <taxon>Stenosarchaea group</taxon>
        <taxon>Halobacteria</taxon>
        <taxon>Halobacteriales</taxon>
        <taxon>Haloferacaceae</taxon>
        <taxon>Halonotius</taxon>
    </lineage>
</organism>
<dbReference type="InterPro" id="IPR021799">
    <property type="entry name" value="PIN-like_prokaryotic"/>
</dbReference>
<dbReference type="AlphaFoldDB" id="A0A8J8P9V9"/>
<keyword evidence="2" id="KW-1185">Reference proteome</keyword>
<dbReference type="RefSeq" id="WP_142979169.1">
    <property type="nucleotide sequence ID" value="NZ_RKLU01000002.1"/>
</dbReference>
<comment type="caution">
    <text evidence="1">The sequence shown here is derived from an EMBL/GenBank/DDBJ whole genome shotgun (WGS) entry which is preliminary data.</text>
</comment>